<protein>
    <recommendedName>
        <fullName evidence="3">DUF3888 domain-containing protein</fullName>
    </recommendedName>
</protein>
<evidence type="ECO:0000313" key="2">
    <source>
        <dbReference type="Proteomes" id="UP000215137"/>
    </source>
</evidence>
<dbReference type="Proteomes" id="UP000215137">
    <property type="component" value="Chromosome"/>
</dbReference>
<organism evidence="1 2">
    <name type="scientific">Cytobacillus kochii</name>
    <dbReference type="NCBI Taxonomy" id="859143"/>
    <lineage>
        <taxon>Bacteria</taxon>
        <taxon>Bacillati</taxon>
        <taxon>Bacillota</taxon>
        <taxon>Bacilli</taxon>
        <taxon>Bacillales</taxon>
        <taxon>Bacillaceae</taxon>
        <taxon>Cytobacillus</taxon>
    </lineage>
</organism>
<dbReference type="InterPro" id="IPR024984">
    <property type="entry name" value="DUF3888"/>
</dbReference>
<evidence type="ECO:0008006" key="3">
    <source>
        <dbReference type="Google" id="ProtNLM"/>
    </source>
</evidence>
<dbReference type="KEGG" id="bko:CKF48_03975"/>
<accession>A0A248TEE9</accession>
<dbReference type="EMBL" id="CP022983">
    <property type="protein sequence ID" value="ASV66554.1"/>
    <property type="molecule type" value="Genomic_DNA"/>
</dbReference>
<reference evidence="1 2" key="1">
    <citation type="submission" date="2017-08" db="EMBL/GenBank/DDBJ databases">
        <title>Complete Genome Sequence of Bacillus kochii Oregon-R-modENCODE STRAIN BDGP4, isolated from Drosophila melanogaster gut.</title>
        <authorList>
            <person name="Wan K.H."/>
            <person name="Yu C."/>
            <person name="Park S."/>
            <person name="Hammonds A.S."/>
            <person name="Booth B.W."/>
            <person name="Celniker S.E."/>
        </authorList>
    </citation>
    <scope>NUCLEOTIDE SEQUENCE [LARGE SCALE GENOMIC DNA]</scope>
    <source>
        <strain evidence="1 2">BDGP4</strain>
    </source>
</reference>
<dbReference type="Pfam" id="PF13027">
    <property type="entry name" value="DUF3888"/>
    <property type="match status" value="1"/>
</dbReference>
<gene>
    <name evidence="1" type="ORF">CKF48_03975</name>
</gene>
<sequence>MRERIKDKGVCLHMKKTVMILLLIFILFPNSILANEDSSIVSEALLTSLAPVLTEEIHQFYGYEKQYNLYDTEIKKIKRNRKGYHIIVKLEITTYEKEYLPPYGQDSLVLDITPLGAKVITYKHKGDAEEKKVNHFYRKVAKDIEHSFKKKWRSYRQTRFNQFQFLASNNGWNDRLGPVTQLVKDINEEATSKYKNTIQPLIYFNKEEILILYKNKIGLNEMITLKHLGDGWVVDEREQKQGKKMSEQILSYM</sequence>
<evidence type="ECO:0000313" key="1">
    <source>
        <dbReference type="EMBL" id="ASV66554.1"/>
    </source>
</evidence>
<dbReference type="AlphaFoldDB" id="A0A248TEE9"/>
<keyword evidence="2" id="KW-1185">Reference proteome</keyword>
<proteinExistence type="predicted"/>
<name>A0A248TEE9_9BACI</name>